<dbReference type="RefSeq" id="WP_085914241.1">
    <property type="nucleotide sequence ID" value="NZ_AP018920.1"/>
</dbReference>
<gene>
    <name evidence="1" type="ORF">BG845_04047</name>
</gene>
<keyword evidence="2" id="KW-1185">Reference proteome</keyword>
<organism evidence="1 2">
    <name type="scientific">Pseudonocardia autotrophica</name>
    <name type="common">Amycolata autotrophica</name>
    <name type="synonym">Nocardia autotrophica</name>
    <dbReference type="NCBI Taxonomy" id="2074"/>
    <lineage>
        <taxon>Bacteria</taxon>
        <taxon>Bacillati</taxon>
        <taxon>Actinomycetota</taxon>
        <taxon>Actinomycetes</taxon>
        <taxon>Pseudonocardiales</taxon>
        <taxon>Pseudonocardiaceae</taxon>
        <taxon>Pseudonocardia</taxon>
    </lineage>
</organism>
<evidence type="ECO:0000313" key="2">
    <source>
        <dbReference type="Proteomes" id="UP000194360"/>
    </source>
</evidence>
<dbReference type="OrthoDB" id="9964789at2"/>
<comment type="caution">
    <text evidence="1">The sequence shown here is derived from an EMBL/GenBank/DDBJ whole genome shotgun (WGS) entry which is preliminary data.</text>
</comment>
<proteinExistence type="predicted"/>
<name>A0A1Y2MTQ5_PSEAH</name>
<dbReference type="EMBL" id="MIGB01000022">
    <property type="protein sequence ID" value="OSY38531.1"/>
    <property type="molecule type" value="Genomic_DNA"/>
</dbReference>
<evidence type="ECO:0000313" key="1">
    <source>
        <dbReference type="EMBL" id="OSY38531.1"/>
    </source>
</evidence>
<sequence>MSEPKRSAAVVPLCRAIRREDLPGVHCPHCAAPDPRRGPAVILSLPVECLISDDDLLAGEL</sequence>
<protein>
    <submittedName>
        <fullName evidence="1">Uncharacterized protein</fullName>
    </submittedName>
</protein>
<dbReference type="Proteomes" id="UP000194360">
    <property type="component" value="Unassembled WGS sequence"/>
</dbReference>
<dbReference type="AlphaFoldDB" id="A0A1Y2MTQ5"/>
<reference evidence="1 2" key="1">
    <citation type="submission" date="2016-09" db="EMBL/GenBank/DDBJ databases">
        <title>Pseudonocardia autotrophica DSM535, a candidate organism with high potential of specific P450 cytochromes.</title>
        <authorList>
            <person name="Grumaz C."/>
            <person name="Vainshtein Y."/>
            <person name="Kirstahler P."/>
            <person name="Sohn K."/>
        </authorList>
    </citation>
    <scope>NUCLEOTIDE SEQUENCE [LARGE SCALE GENOMIC DNA]</scope>
    <source>
        <strain evidence="1 2">DSM 535</strain>
    </source>
</reference>
<accession>A0A1Y2MTQ5</accession>